<protein>
    <submittedName>
        <fullName evidence="3">AAA family ATPase</fullName>
    </submittedName>
</protein>
<accession>A0A0P0M1Q9</accession>
<sequence length="411" mass="46938">MSRIKIKNFGPLKETVSAMDGWIDIEKVTVFTGNQGSGKSTVAKLVSTFTWMEKVLTRGDFKEKEFTAAKFKNKYCGYHRISNYFIKERTEIFYEGDSYKFTYTRQGELIIEKKDGTLNKYALPQIMYVPAERNFISMVNKPNLIKDLPDALLVFLTEYNNAKQLIKGSLELPINHAQLEYNKQNDIVYVKGEDYKVKLMEASSGFQSIVPLYLVSLHLSESVKSQANNAQKMSSDEAKRFEAEVANIWNIPNLTDEQRRIALSAVSARFNKSAFVNIVEEPEQNLYPESQWMIMKQLLAFNNSLEANRLVVTTHSPYLINSLTIAVKTGMLLASGNLSDEARQRIGTIYPIEAAIHPDEIAIYEFNEVEGTATVLDTYHGLPSDENFLNRMLEKTNEDFAELLEIQQEYD</sequence>
<dbReference type="Pfam" id="PF13304">
    <property type="entry name" value="AAA_21"/>
    <property type="match status" value="1"/>
</dbReference>
<dbReference type="Gene3D" id="3.40.50.300">
    <property type="entry name" value="P-loop containing nucleotide triphosphate hydrolases"/>
    <property type="match status" value="1"/>
</dbReference>
<dbReference type="PANTHER" id="PTHR43581">
    <property type="entry name" value="ATP/GTP PHOSPHATASE"/>
    <property type="match status" value="1"/>
</dbReference>
<dbReference type="AlphaFoldDB" id="A0A0P0M1Q9"/>
<dbReference type="EMBL" id="CP013020">
    <property type="protein sequence ID" value="ALK83988.1"/>
    <property type="molecule type" value="Genomic_DNA"/>
</dbReference>
<dbReference type="EMBL" id="JAHPYS010000003">
    <property type="protein sequence ID" value="MBU9137616.1"/>
    <property type="molecule type" value="Genomic_DNA"/>
</dbReference>
<feature type="domain" description="ATPase AAA-type core" evidence="1">
    <location>
        <begin position="204"/>
        <end position="321"/>
    </location>
</feature>
<evidence type="ECO:0000313" key="3">
    <source>
        <dbReference type="EMBL" id="MBU9137616.1"/>
    </source>
</evidence>
<dbReference type="Proteomes" id="UP000736888">
    <property type="component" value="Unassembled WGS sequence"/>
</dbReference>
<dbReference type="InterPro" id="IPR003959">
    <property type="entry name" value="ATPase_AAA_core"/>
</dbReference>
<proteinExistence type="predicted"/>
<name>A0A0P0M1Q9_PHOVU</name>
<reference evidence="4" key="1">
    <citation type="submission" date="2015-10" db="EMBL/GenBank/DDBJ databases">
        <title>Extensive mobilome-driven genome diversification in gut-associated Bacteroides vulgatus mpk.</title>
        <authorList>
            <person name="Beier S."/>
            <person name="Lange A."/>
            <person name="Huson D.H."/>
            <person name="Frick J.-S."/>
            <person name="Autenrieth I.B."/>
        </authorList>
    </citation>
    <scope>NUCLEOTIDE SEQUENCE [LARGE SCALE GENOMIC DNA]</scope>
    <source>
        <strain evidence="4">mpk</strain>
    </source>
</reference>
<dbReference type="SUPFAM" id="SSF52540">
    <property type="entry name" value="P-loop containing nucleoside triphosphate hydrolases"/>
    <property type="match status" value="1"/>
</dbReference>
<organism evidence="2 4">
    <name type="scientific">Phocaeicola vulgatus</name>
    <name type="common">Bacteroides vulgatus</name>
    <dbReference type="NCBI Taxonomy" id="821"/>
    <lineage>
        <taxon>Bacteria</taxon>
        <taxon>Pseudomonadati</taxon>
        <taxon>Bacteroidota</taxon>
        <taxon>Bacteroidia</taxon>
        <taxon>Bacteroidales</taxon>
        <taxon>Bacteroidaceae</taxon>
        <taxon>Phocaeicola</taxon>
    </lineage>
</organism>
<dbReference type="GO" id="GO:0005524">
    <property type="term" value="F:ATP binding"/>
    <property type="evidence" value="ECO:0007669"/>
    <property type="project" value="InterPro"/>
</dbReference>
<reference evidence="3" key="3">
    <citation type="submission" date="2021-06" db="EMBL/GenBank/DDBJ databases">
        <title>Collection of gut derived symbiotic bacterial strains cultured from healthy donors.</title>
        <authorList>
            <person name="Lin H."/>
            <person name="Littmann E."/>
            <person name="Pamer E.G."/>
        </authorList>
    </citation>
    <scope>NUCLEOTIDE SEQUENCE</scope>
    <source>
        <strain evidence="3">MSK.6.33</strain>
    </source>
</reference>
<dbReference type="GO" id="GO:0016887">
    <property type="term" value="F:ATP hydrolysis activity"/>
    <property type="evidence" value="ECO:0007669"/>
    <property type="project" value="InterPro"/>
</dbReference>
<dbReference type="Proteomes" id="UP000061587">
    <property type="component" value="Chromosome"/>
</dbReference>
<gene>
    <name evidence="2" type="ORF">BvMPK_1381</name>
    <name evidence="3" type="ORF">KTG10_02425</name>
</gene>
<dbReference type="RefSeq" id="WP_005682883.1">
    <property type="nucleotide sequence ID" value="NZ_JAHPYS010000003.1"/>
</dbReference>
<reference evidence="2 4" key="2">
    <citation type="journal article" date="2016" name="Genome Biol. Evol.">
        <title>Extensive mobilome-driven genome diversification in mouse gut-associated Bacteroides vulgatus mpk.</title>
        <authorList>
            <person name="Lange A."/>
            <person name="Beier S."/>
            <person name="Steimle A."/>
            <person name="Autenrieth I.B."/>
            <person name="Huson D.H."/>
            <person name="Frick J.S."/>
        </authorList>
    </citation>
    <scope>NUCLEOTIDE SEQUENCE [LARGE SCALE GENOMIC DNA]</scope>
    <source>
        <strain evidence="4">mpk</strain>
        <strain evidence="2">Mpk</strain>
    </source>
</reference>
<dbReference type="InterPro" id="IPR027417">
    <property type="entry name" value="P-loop_NTPase"/>
</dbReference>
<dbReference type="PANTHER" id="PTHR43581:SF4">
    <property type="entry name" value="ATP_GTP PHOSPHATASE"/>
    <property type="match status" value="1"/>
</dbReference>
<dbReference type="GeneID" id="75111560"/>
<evidence type="ECO:0000313" key="4">
    <source>
        <dbReference type="Proteomes" id="UP000061587"/>
    </source>
</evidence>
<dbReference type="PATRIC" id="fig|821.40.peg.1637"/>
<evidence type="ECO:0000259" key="1">
    <source>
        <dbReference type="Pfam" id="PF13304"/>
    </source>
</evidence>
<dbReference type="InterPro" id="IPR051396">
    <property type="entry name" value="Bact_Antivir_Def_Nuclease"/>
</dbReference>
<evidence type="ECO:0000313" key="2">
    <source>
        <dbReference type="EMBL" id="ALK83988.1"/>
    </source>
</evidence>